<feature type="compositionally biased region" description="Pro residues" evidence="1">
    <location>
        <begin position="47"/>
        <end position="56"/>
    </location>
</feature>
<feature type="domain" description="CHAT" evidence="2">
    <location>
        <begin position="789"/>
        <end position="1054"/>
    </location>
</feature>
<sequence length="1055" mass="113187">MTDDASRASERFRGLQRWTGKDRGDAQSSWFAPGEDTTPPEATTTPPGEPLAPAPPRPERPAAERPAGERPSAEQRYADAIAAMNNIVTTFDFSALPWVAEVFRTTAGVLREDDPARAGVLNNLGSATQLTHVQSGDLADLEDAISYYRAAATSAHAGDRDRALYYCNLALALTDLAGKTGRPDLAQESARVAQEALQQTSKRDGSRPMVLMRLANSLKLHAELAGSVESDEESIAAFREAARISPATDSTTSELLVNLGSALLRRYRRAWSLDDLDEAVKHLSTGAGALADGEARRTALCRYAEALRLRFQRNGDLTDLNTSINELIGVLGVLESGNALLGLAISQLAETTAEHVDATGEPGQLRRVLRPISPAVRAMTADDPNRSAALAGYAALLRRQFLHGGESTALDTAITAGEAAVDGAPEAERGRMTTALVTTLLRRFEHGEERGDLDRAADLAQEVAKHQGSPVQHIAWVQLGKCAAHRFATSGRTKDLDTAIELFDQALIAMPQEAPGRAGVAIELGRALQAQHQRSGRRRYYRWARKVLGEAANLVNAPADQRLRAAALAGRISASEQKWSEALDSFSLAVELLPLMTRGKRVVASPSAQQRWATLVADAAACAVEAGDSDRAVEIVEHGRSAILADYLPTGGELGELHRSSPDLADEIVRLRRLLDRPIDDHELDGDDRLHLADAWAHLLGEVRQIQPGHLRIKRVQELGEGVPEGSVVVVNLSRYRSDALVVIGGRVLTVPLSGADPEKAESMAANLLAAAQQDDHPAMAEVLDWTWVRITRPVLDRMGYLSTPEEGARWPRIWWSAFGAAAYLPLHAATAHAGTSALDRVVSSHTATFGSLARPRSGRGDDGNSLVAAGWAAQVSRELPRQNQILAQYWPAAEIVSVESASSPDVLRMLPQYSWVHVCEPSSQFPAQPAAGLLLDREGQRPLGLVELGQVALGQAEFCYLGQCATAADTPCAAALSLAAALGFAGYAHTVGTLWEVDEESASEVLADAYGEMFGPEGYGVDGAAYAVHNAARRLRSQYPGEHATWAAHVHVGP</sequence>
<feature type="compositionally biased region" description="Basic and acidic residues" evidence="1">
    <location>
        <begin position="57"/>
        <end position="73"/>
    </location>
</feature>
<accession>A0ABW2LGR5</accession>
<dbReference type="Pfam" id="PF12770">
    <property type="entry name" value="CHAT"/>
    <property type="match status" value="1"/>
</dbReference>
<dbReference type="RefSeq" id="WP_380666812.1">
    <property type="nucleotide sequence ID" value="NZ_JBHTCJ010000004.1"/>
</dbReference>
<comment type="caution">
    <text evidence="3">The sequence shown here is derived from an EMBL/GenBank/DDBJ whole genome shotgun (WGS) entry which is preliminary data.</text>
</comment>
<feature type="compositionally biased region" description="Low complexity" evidence="1">
    <location>
        <begin position="32"/>
        <end position="46"/>
    </location>
</feature>
<dbReference type="SUPFAM" id="SSF48452">
    <property type="entry name" value="TPR-like"/>
    <property type="match status" value="1"/>
</dbReference>
<dbReference type="EMBL" id="JBHTCJ010000004">
    <property type="protein sequence ID" value="MFC7341686.1"/>
    <property type="molecule type" value="Genomic_DNA"/>
</dbReference>
<reference evidence="4" key="1">
    <citation type="journal article" date="2019" name="Int. J. Syst. Evol. Microbiol.">
        <title>The Global Catalogue of Microorganisms (GCM) 10K type strain sequencing project: providing services to taxonomists for standard genome sequencing and annotation.</title>
        <authorList>
            <consortium name="The Broad Institute Genomics Platform"/>
            <consortium name="The Broad Institute Genome Sequencing Center for Infectious Disease"/>
            <person name="Wu L."/>
            <person name="Ma J."/>
        </authorList>
    </citation>
    <scope>NUCLEOTIDE SEQUENCE [LARGE SCALE GENOMIC DNA]</scope>
    <source>
        <strain evidence="4">WLHS5</strain>
    </source>
</reference>
<dbReference type="InterPro" id="IPR011990">
    <property type="entry name" value="TPR-like_helical_dom_sf"/>
</dbReference>
<organism evidence="3 4">
    <name type="scientific">Saccharopolyspora griseoalba</name>
    <dbReference type="NCBI Taxonomy" id="1431848"/>
    <lineage>
        <taxon>Bacteria</taxon>
        <taxon>Bacillati</taxon>
        <taxon>Actinomycetota</taxon>
        <taxon>Actinomycetes</taxon>
        <taxon>Pseudonocardiales</taxon>
        <taxon>Pseudonocardiaceae</taxon>
        <taxon>Saccharopolyspora</taxon>
    </lineage>
</organism>
<evidence type="ECO:0000259" key="2">
    <source>
        <dbReference type="Pfam" id="PF12770"/>
    </source>
</evidence>
<dbReference type="InterPro" id="IPR024983">
    <property type="entry name" value="CHAT_dom"/>
</dbReference>
<protein>
    <submittedName>
        <fullName evidence="3">CHAT domain-containing protein</fullName>
    </submittedName>
</protein>
<evidence type="ECO:0000313" key="3">
    <source>
        <dbReference type="EMBL" id="MFC7341686.1"/>
    </source>
</evidence>
<feature type="region of interest" description="Disordered" evidence="1">
    <location>
        <begin position="1"/>
        <end position="73"/>
    </location>
</feature>
<name>A0ABW2LGR5_9PSEU</name>
<dbReference type="Gene3D" id="1.25.40.10">
    <property type="entry name" value="Tetratricopeptide repeat domain"/>
    <property type="match status" value="2"/>
</dbReference>
<evidence type="ECO:0000313" key="4">
    <source>
        <dbReference type="Proteomes" id="UP001596504"/>
    </source>
</evidence>
<keyword evidence="4" id="KW-1185">Reference proteome</keyword>
<gene>
    <name evidence="3" type="ORF">ACFQRI_09710</name>
</gene>
<evidence type="ECO:0000256" key="1">
    <source>
        <dbReference type="SAM" id="MobiDB-lite"/>
    </source>
</evidence>
<feature type="compositionally biased region" description="Basic and acidic residues" evidence="1">
    <location>
        <begin position="1"/>
        <end position="25"/>
    </location>
</feature>
<dbReference type="Proteomes" id="UP001596504">
    <property type="component" value="Unassembled WGS sequence"/>
</dbReference>
<proteinExistence type="predicted"/>